<evidence type="ECO:0000256" key="1">
    <source>
        <dbReference type="PROSITE-ProRule" id="PRU00176"/>
    </source>
</evidence>
<sequence length="403" mass="44643">MLRPNNQRQGSVPRQLIHSGSRQHRGSPVSSGYGTGRSSSNPGYSHLTTSISSLTSRSSQSTLHVLPRGPPRKPKQSGHALWVGNLPAGTTVSALKDYFAADQIESVFLILKSNCAFVNYKTEVACNEAMSKFHDSRFQGVRLVCRLPRTSSTRDVSETECTIESLAQSAPAQESSESLEVNLEPKTVSETESQAKLQDSVYLSRQGKERYFIFKSLTLEDLNISVSTGIWATQTHNEPAFGEAYSSAENVFLIFSANKSGEYYGYAHMASAISDEGRIIGDSSRGTIFWEVMEDSDLEDDSPPVEGITINKSWGRPFRVEWVSTFKVPFYRTRGLRNPYNLSREVKIARDGTEIEPSVGMKLLQMFHRGEPLPFDTENTAAHTTTYAIKTTSVSKIPQTIDS</sequence>
<evidence type="ECO:0000313" key="5">
    <source>
        <dbReference type="EMBL" id="KAJ6258022.1"/>
    </source>
</evidence>
<dbReference type="InterPro" id="IPR057720">
    <property type="entry name" value="RRM_YTH1"/>
</dbReference>
<proteinExistence type="predicted"/>
<evidence type="ECO:0000259" key="4">
    <source>
        <dbReference type="PROSITE" id="PS50882"/>
    </source>
</evidence>
<dbReference type="InterPro" id="IPR007275">
    <property type="entry name" value="YTH_domain"/>
</dbReference>
<dbReference type="PROSITE" id="PS50882">
    <property type="entry name" value="YTH"/>
    <property type="match status" value="1"/>
</dbReference>
<dbReference type="PROSITE" id="PS50102">
    <property type="entry name" value="RRM"/>
    <property type="match status" value="1"/>
</dbReference>
<accession>A0AAD6NH68</accession>
<evidence type="ECO:0000256" key="2">
    <source>
        <dbReference type="SAM" id="MobiDB-lite"/>
    </source>
</evidence>
<dbReference type="Gene3D" id="3.30.70.330">
    <property type="match status" value="1"/>
</dbReference>
<evidence type="ECO:0000313" key="6">
    <source>
        <dbReference type="Proteomes" id="UP001221413"/>
    </source>
</evidence>
<feature type="compositionally biased region" description="Polar residues" evidence="2">
    <location>
        <begin position="28"/>
        <end position="43"/>
    </location>
</feature>
<feature type="domain" description="YTH" evidence="4">
    <location>
        <begin position="209"/>
        <end position="367"/>
    </location>
</feature>
<dbReference type="Pfam" id="PF04146">
    <property type="entry name" value="YTH"/>
    <property type="match status" value="1"/>
</dbReference>
<feature type="compositionally biased region" description="Low complexity" evidence="2">
    <location>
        <begin position="45"/>
        <end position="63"/>
    </location>
</feature>
<dbReference type="InterPro" id="IPR012677">
    <property type="entry name" value="Nucleotide-bd_a/b_plait_sf"/>
</dbReference>
<organism evidence="5 6">
    <name type="scientific">Drechslerella dactyloides</name>
    <name type="common">Nematode-trapping fungus</name>
    <name type="synonym">Arthrobotrys dactyloides</name>
    <dbReference type="NCBI Taxonomy" id="74499"/>
    <lineage>
        <taxon>Eukaryota</taxon>
        <taxon>Fungi</taxon>
        <taxon>Dikarya</taxon>
        <taxon>Ascomycota</taxon>
        <taxon>Pezizomycotina</taxon>
        <taxon>Orbiliomycetes</taxon>
        <taxon>Orbiliales</taxon>
        <taxon>Orbiliaceae</taxon>
        <taxon>Drechslerella</taxon>
    </lineage>
</organism>
<comment type="caution">
    <text evidence="5">The sequence shown here is derived from an EMBL/GenBank/DDBJ whole genome shotgun (WGS) entry which is preliminary data.</text>
</comment>
<dbReference type="InterPro" id="IPR000504">
    <property type="entry name" value="RRM_dom"/>
</dbReference>
<dbReference type="AlphaFoldDB" id="A0AAD6NH68"/>
<dbReference type="InterPro" id="IPR035979">
    <property type="entry name" value="RBD_domain_sf"/>
</dbReference>
<dbReference type="Pfam" id="PF25701">
    <property type="entry name" value="RRM_YTH1"/>
    <property type="match status" value="1"/>
</dbReference>
<dbReference type="EMBL" id="JAQGDS010000009">
    <property type="protein sequence ID" value="KAJ6258022.1"/>
    <property type="molecule type" value="Genomic_DNA"/>
</dbReference>
<dbReference type="CDD" id="cd21134">
    <property type="entry name" value="YTH"/>
    <property type="match status" value="1"/>
</dbReference>
<keyword evidence="6" id="KW-1185">Reference proteome</keyword>
<dbReference type="Gene3D" id="3.10.590.10">
    <property type="entry name" value="ph1033 like domains"/>
    <property type="match status" value="1"/>
</dbReference>
<dbReference type="CDD" id="cd00590">
    <property type="entry name" value="RRM_SF"/>
    <property type="match status" value="1"/>
</dbReference>
<protein>
    <recommendedName>
        <fullName evidence="7">YTH domain-containing protein</fullName>
    </recommendedName>
</protein>
<dbReference type="SMART" id="SM00360">
    <property type="entry name" value="RRM"/>
    <property type="match status" value="1"/>
</dbReference>
<evidence type="ECO:0008006" key="7">
    <source>
        <dbReference type="Google" id="ProtNLM"/>
    </source>
</evidence>
<dbReference type="GO" id="GO:0000398">
    <property type="term" value="P:mRNA splicing, via spliceosome"/>
    <property type="evidence" value="ECO:0007669"/>
    <property type="project" value="TreeGrafter"/>
</dbReference>
<name>A0AAD6NH68_DREDA</name>
<dbReference type="InterPro" id="IPR045168">
    <property type="entry name" value="YTH_prot"/>
</dbReference>
<keyword evidence="1" id="KW-0694">RNA-binding</keyword>
<feature type="domain" description="RRM" evidence="3">
    <location>
        <begin position="79"/>
        <end position="150"/>
    </location>
</feature>
<dbReference type="GO" id="GO:0005654">
    <property type="term" value="C:nucleoplasm"/>
    <property type="evidence" value="ECO:0007669"/>
    <property type="project" value="TreeGrafter"/>
</dbReference>
<dbReference type="GO" id="GO:1990247">
    <property type="term" value="F:N6-methyladenosine-containing RNA reader activity"/>
    <property type="evidence" value="ECO:0007669"/>
    <property type="project" value="TreeGrafter"/>
</dbReference>
<dbReference type="Proteomes" id="UP001221413">
    <property type="component" value="Unassembled WGS sequence"/>
</dbReference>
<dbReference type="PANTHER" id="PTHR12357:SF3">
    <property type="entry name" value="YTH DOMAIN-CONTAINING PROTEIN 1"/>
    <property type="match status" value="1"/>
</dbReference>
<evidence type="ECO:0000259" key="3">
    <source>
        <dbReference type="PROSITE" id="PS50102"/>
    </source>
</evidence>
<dbReference type="SUPFAM" id="SSF54928">
    <property type="entry name" value="RNA-binding domain, RBD"/>
    <property type="match status" value="1"/>
</dbReference>
<feature type="compositionally biased region" description="Polar residues" evidence="2">
    <location>
        <begin position="1"/>
        <end position="12"/>
    </location>
</feature>
<dbReference type="GO" id="GO:0000381">
    <property type="term" value="P:regulation of alternative mRNA splicing, via spliceosome"/>
    <property type="evidence" value="ECO:0007669"/>
    <property type="project" value="TreeGrafter"/>
</dbReference>
<reference evidence="5" key="1">
    <citation type="submission" date="2023-01" db="EMBL/GenBank/DDBJ databases">
        <title>The chitinases involved in constricting ring structure development in the nematode-trapping fungus Drechslerella dactyloides.</title>
        <authorList>
            <person name="Wang R."/>
            <person name="Zhang L."/>
            <person name="Tang P."/>
            <person name="Li S."/>
            <person name="Liang L."/>
        </authorList>
    </citation>
    <scope>NUCLEOTIDE SEQUENCE</scope>
    <source>
        <strain evidence="5">YMF1.00031</strain>
    </source>
</reference>
<gene>
    <name evidence="5" type="ORF">Dda_6934</name>
</gene>
<dbReference type="GO" id="GO:0003729">
    <property type="term" value="F:mRNA binding"/>
    <property type="evidence" value="ECO:0007669"/>
    <property type="project" value="TreeGrafter"/>
</dbReference>
<feature type="region of interest" description="Disordered" evidence="2">
    <location>
        <begin position="1"/>
        <end position="80"/>
    </location>
</feature>
<dbReference type="PANTHER" id="PTHR12357">
    <property type="entry name" value="YTH YT521-B HOMOLOGY DOMAIN-CONTAINING"/>
    <property type="match status" value="1"/>
</dbReference>